<gene>
    <name evidence="1" type="ORF">GGX14DRAFT_658508</name>
</gene>
<keyword evidence="2" id="KW-1185">Reference proteome</keyword>
<evidence type="ECO:0000313" key="2">
    <source>
        <dbReference type="Proteomes" id="UP001219525"/>
    </source>
</evidence>
<organism evidence="1 2">
    <name type="scientific">Mycena pura</name>
    <dbReference type="NCBI Taxonomy" id="153505"/>
    <lineage>
        <taxon>Eukaryota</taxon>
        <taxon>Fungi</taxon>
        <taxon>Dikarya</taxon>
        <taxon>Basidiomycota</taxon>
        <taxon>Agaricomycotina</taxon>
        <taxon>Agaricomycetes</taxon>
        <taxon>Agaricomycetidae</taxon>
        <taxon>Agaricales</taxon>
        <taxon>Marasmiineae</taxon>
        <taxon>Mycenaceae</taxon>
        <taxon>Mycena</taxon>
    </lineage>
</organism>
<name>A0AAD6YMS2_9AGAR</name>
<reference evidence="1" key="1">
    <citation type="submission" date="2023-03" db="EMBL/GenBank/DDBJ databases">
        <title>Massive genome expansion in bonnet fungi (Mycena s.s.) driven by repeated elements and novel gene families across ecological guilds.</title>
        <authorList>
            <consortium name="Lawrence Berkeley National Laboratory"/>
            <person name="Harder C.B."/>
            <person name="Miyauchi S."/>
            <person name="Viragh M."/>
            <person name="Kuo A."/>
            <person name="Thoen E."/>
            <person name="Andreopoulos B."/>
            <person name="Lu D."/>
            <person name="Skrede I."/>
            <person name="Drula E."/>
            <person name="Henrissat B."/>
            <person name="Morin E."/>
            <person name="Kohler A."/>
            <person name="Barry K."/>
            <person name="LaButti K."/>
            <person name="Morin E."/>
            <person name="Salamov A."/>
            <person name="Lipzen A."/>
            <person name="Mereny Z."/>
            <person name="Hegedus B."/>
            <person name="Baldrian P."/>
            <person name="Stursova M."/>
            <person name="Weitz H."/>
            <person name="Taylor A."/>
            <person name="Grigoriev I.V."/>
            <person name="Nagy L.G."/>
            <person name="Martin F."/>
            <person name="Kauserud H."/>
        </authorList>
    </citation>
    <scope>NUCLEOTIDE SEQUENCE</scope>
    <source>
        <strain evidence="1">9144</strain>
    </source>
</reference>
<dbReference type="EMBL" id="JARJCW010000006">
    <property type="protein sequence ID" value="KAJ7223561.1"/>
    <property type="molecule type" value="Genomic_DNA"/>
</dbReference>
<comment type="caution">
    <text evidence="1">The sequence shown here is derived from an EMBL/GenBank/DDBJ whole genome shotgun (WGS) entry which is preliminary data.</text>
</comment>
<dbReference type="AlphaFoldDB" id="A0AAD6YMS2"/>
<accession>A0AAD6YMS2</accession>
<evidence type="ECO:0000313" key="1">
    <source>
        <dbReference type="EMBL" id="KAJ7223561.1"/>
    </source>
</evidence>
<dbReference type="Proteomes" id="UP001219525">
    <property type="component" value="Unassembled WGS sequence"/>
</dbReference>
<protein>
    <submittedName>
        <fullName evidence="1">Uncharacterized protein</fullName>
    </submittedName>
</protein>
<proteinExistence type="predicted"/>
<sequence>MLENRVSQLVVASDGVPGAEVRHHVLSVTRRVLFPTSTTRPSSSRFGPPSITTTAAAPFACSDHLATTGPRTGCDYSIKIKLLLWRRTMHICTSQCSHPLWLHSGAAVGIVAAPWQREQRGGRSPAPRRAVDGDVLIMASEDRAALCSTAAAAFLAPWHAPTTRQPLVSPQPAIPDTAPLSALDSAAADAMAISERHRTDPQHALPAFRRTNETHASSDARRPRLAYRDSPTHFLRWPTLAFSPCTTTGVRFSRFPDARLLRCPTIAARFLCATTDIAVTSCAAPAFCGARHNVCFSRHPNSRSLLVSLPHFAAHDMMLASRDIRIRAPACRGRHDATTDLRVHFSCRSRIPRSKTIVSTFDLVSNHPSRLPSRRQAHAAAAGFRHRGTPPDRHSILGLIRGGLALMTLTLRRSLLTTSGTRGNVRKWDACISSRPKNVRFLRRPALVATYANGTYALSPRLKMLMLELTDTRFSRPISAICDAPLLAADRPPFFMFRGIRLSCRVLALSQRPVVRGIAVRIPRRPSTSVVHSVHCRSALSTDDIFDVQRVLGTCVVEAQDARFGEFDVVRSHYTN</sequence>